<dbReference type="GO" id="GO:0005886">
    <property type="term" value="C:plasma membrane"/>
    <property type="evidence" value="ECO:0007669"/>
    <property type="project" value="UniProtKB-SubCell"/>
</dbReference>
<keyword evidence="4 8" id="KW-0812">Transmembrane</keyword>
<comment type="subcellular location">
    <subcellularLocation>
        <location evidence="1">Cell membrane</location>
        <topology evidence="1">Multi-pass membrane protein</topology>
    </subcellularLocation>
</comment>
<feature type="transmembrane region" description="Helical" evidence="8">
    <location>
        <begin position="156"/>
        <end position="175"/>
    </location>
</feature>
<sequence>MRENQEKSLNKSLSSSQMQWIALGGTIGVGLFMGSASTIKWTGPSVMLAYAFAGFVLYLVMRALGEMLYVQPITGSFADFATEYVHPLAGYLTAWSNVFQFLLVGISEVIAIGSYLQFWWPHFPTWIAGIIVVITLCLANLASVKAYGSLETWFSLIKVLTIIFMIIIGLLVIIFGFGNHGHPVGISNLWKNGGFFTGGFTGFMFALSIVVGSYQGVEIVGITAGEAANPQESIVKSIKSIVLRILIFYIGAIFVIVSIYPWNKLGSIGSPFVQTFAKVGITFAAEIINFVVLTAALSGCNSGIFSASRMLFTLGQHGNLPPAFTKISKHKVPYWPVLVMGIGILLGVLLNDILPLFIHSASSAFVVVYGASVLPGMIPWFVILLSHLSFRKRNAGKLENHPFKMPGSPVSDYFAFISLLVILLFMFVNPDTRVSIIIGVVFEVFMSMVYYWQQHHKRVAMS</sequence>
<dbReference type="RefSeq" id="WP_046315451.1">
    <property type="nucleotide sequence ID" value="NZ_JAMBKR010000017.1"/>
</dbReference>
<dbReference type="InterPro" id="IPR004840">
    <property type="entry name" value="Amino_acid_permease_CS"/>
</dbReference>
<dbReference type="PATRIC" id="fig|1218492.5.peg.334"/>
<feature type="transmembrane region" description="Helical" evidence="8">
    <location>
        <begin position="434"/>
        <end position="452"/>
    </location>
</feature>
<feature type="transmembrane region" description="Helical" evidence="8">
    <location>
        <begin position="241"/>
        <end position="260"/>
    </location>
</feature>
<gene>
    <name evidence="10" type="ORF">JG30_02220</name>
</gene>
<feature type="transmembrane region" description="Helical" evidence="8">
    <location>
        <begin position="410"/>
        <end position="428"/>
    </location>
</feature>
<keyword evidence="5" id="KW-0029">Amino-acid transport</keyword>
<dbReference type="GO" id="GO:0055085">
    <property type="term" value="P:transmembrane transport"/>
    <property type="evidence" value="ECO:0007669"/>
    <property type="project" value="InterPro"/>
</dbReference>
<keyword evidence="2" id="KW-0813">Transport</keyword>
<dbReference type="FunFam" id="1.20.1740.10:FF:000001">
    <property type="entry name" value="Amino acid permease"/>
    <property type="match status" value="1"/>
</dbReference>
<dbReference type="HOGENOM" id="CLU_007946_9_3_9"/>
<feature type="transmembrane region" description="Helical" evidence="8">
    <location>
        <begin position="101"/>
        <end position="120"/>
    </location>
</feature>
<comment type="caution">
    <text evidence="10">The sequence shown here is derived from an EMBL/GenBank/DDBJ whole genome shotgun (WGS) entry which is preliminary data.</text>
</comment>
<feature type="domain" description="Amino acid permease/ SLC12A" evidence="9">
    <location>
        <begin position="18"/>
        <end position="449"/>
    </location>
</feature>
<evidence type="ECO:0000256" key="6">
    <source>
        <dbReference type="ARBA" id="ARBA00022989"/>
    </source>
</evidence>
<reference evidence="10 11" key="1">
    <citation type="submission" date="2015-01" db="EMBL/GenBank/DDBJ databases">
        <title>Comparative genomics of the lactic acid bacteria isolated from the honey bee gut.</title>
        <authorList>
            <person name="Ellegaard K.M."/>
            <person name="Tamarit D."/>
            <person name="Javelind E."/>
            <person name="Olofsson T."/>
            <person name="Andersson S.G."/>
            <person name="Vasquez A."/>
        </authorList>
    </citation>
    <scope>NUCLEOTIDE SEQUENCE [LARGE SCALE GENOMIC DNA]</scope>
    <source>
        <strain evidence="10 11">Bin4</strain>
    </source>
</reference>
<evidence type="ECO:0000256" key="2">
    <source>
        <dbReference type="ARBA" id="ARBA00022448"/>
    </source>
</evidence>
<feature type="transmembrane region" description="Helical" evidence="8">
    <location>
        <begin position="334"/>
        <end position="358"/>
    </location>
</feature>
<evidence type="ECO:0000256" key="7">
    <source>
        <dbReference type="ARBA" id="ARBA00023136"/>
    </source>
</evidence>
<proteinExistence type="predicted"/>
<evidence type="ECO:0000256" key="8">
    <source>
        <dbReference type="SAM" id="Phobius"/>
    </source>
</evidence>
<dbReference type="Gene3D" id="1.20.1740.10">
    <property type="entry name" value="Amino acid/polyamine transporter I"/>
    <property type="match status" value="1"/>
</dbReference>
<evidence type="ECO:0000256" key="1">
    <source>
        <dbReference type="ARBA" id="ARBA00004651"/>
    </source>
</evidence>
<feature type="transmembrane region" description="Helical" evidence="8">
    <location>
        <begin position="364"/>
        <end position="390"/>
    </location>
</feature>
<dbReference type="PIRSF" id="PIRSF006060">
    <property type="entry name" value="AA_transporter"/>
    <property type="match status" value="1"/>
</dbReference>
<dbReference type="Pfam" id="PF00324">
    <property type="entry name" value="AA_permease"/>
    <property type="match status" value="1"/>
</dbReference>
<dbReference type="GO" id="GO:0006865">
    <property type="term" value="P:amino acid transport"/>
    <property type="evidence" value="ECO:0007669"/>
    <property type="project" value="UniProtKB-KW"/>
</dbReference>
<feature type="transmembrane region" description="Helical" evidence="8">
    <location>
        <begin position="126"/>
        <end position="144"/>
    </location>
</feature>
<dbReference type="PROSITE" id="PS00218">
    <property type="entry name" value="AMINO_ACID_PERMEASE_1"/>
    <property type="match status" value="1"/>
</dbReference>
<evidence type="ECO:0000256" key="5">
    <source>
        <dbReference type="ARBA" id="ARBA00022970"/>
    </source>
</evidence>
<feature type="transmembrane region" description="Helical" evidence="8">
    <location>
        <begin position="280"/>
        <end position="300"/>
    </location>
</feature>
<keyword evidence="6 8" id="KW-1133">Transmembrane helix</keyword>
<protein>
    <submittedName>
        <fullName evidence="10">Amino acid permease</fullName>
    </submittedName>
</protein>
<evidence type="ECO:0000256" key="3">
    <source>
        <dbReference type="ARBA" id="ARBA00022475"/>
    </source>
</evidence>
<feature type="transmembrane region" description="Helical" evidence="8">
    <location>
        <begin position="195"/>
        <end position="214"/>
    </location>
</feature>
<feature type="transmembrane region" description="Helical" evidence="8">
    <location>
        <begin position="45"/>
        <end position="64"/>
    </location>
</feature>
<evidence type="ECO:0000313" key="11">
    <source>
        <dbReference type="Proteomes" id="UP000033558"/>
    </source>
</evidence>
<keyword evidence="3" id="KW-1003">Cell membrane</keyword>
<organism evidence="10 11">
    <name type="scientific">Bombilactobacillus mellifer</name>
    <dbReference type="NCBI Taxonomy" id="1218492"/>
    <lineage>
        <taxon>Bacteria</taxon>
        <taxon>Bacillati</taxon>
        <taxon>Bacillota</taxon>
        <taxon>Bacilli</taxon>
        <taxon>Lactobacillales</taxon>
        <taxon>Lactobacillaceae</taxon>
        <taxon>Bombilactobacillus</taxon>
    </lineage>
</organism>
<dbReference type="AlphaFoldDB" id="A0A0F4LWM9"/>
<dbReference type="EMBL" id="JXJQ01000003">
    <property type="protein sequence ID" value="KJY62773.1"/>
    <property type="molecule type" value="Genomic_DNA"/>
</dbReference>
<dbReference type="Proteomes" id="UP000033558">
    <property type="component" value="Unassembled WGS sequence"/>
</dbReference>
<keyword evidence="11" id="KW-1185">Reference proteome</keyword>
<dbReference type="PANTHER" id="PTHR43495">
    <property type="entry name" value="GABA PERMEASE"/>
    <property type="match status" value="1"/>
</dbReference>
<feature type="transmembrane region" description="Helical" evidence="8">
    <location>
        <begin position="20"/>
        <end position="39"/>
    </location>
</feature>
<accession>A0A0F4LWM9</accession>
<evidence type="ECO:0000259" key="9">
    <source>
        <dbReference type="Pfam" id="PF00324"/>
    </source>
</evidence>
<dbReference type="PANTHER" id="PTHR43495:SF6">
    <property type="entry name" value="THREONINE_SERINE TRANSPORTER YBXG-RELATED"/>
    <property type="match status" value="1"/>
</dbReference>
<evidence type="ECO:0000313" key="10">
    <source>
        <dbReference type="EMBL" id="KJY62773.1"/>
    </source>
</evidence>
<name>A0A0F4LWM9_9LACO</name>
<keyword evidence="7 8" id="KW-0472">Membrane</keyword>
<dbReference type="InterPro" id="IPR004841">
    <property type="entry name" value="AA-permease/SLC12A_dom"/>
</dbReference>
<evidence type="ECO:0000256" key="4">
    <source>
        <dbReference type="ARBA" id="ARBA00022692"/>
    </source>
</evidence>